<keyword evidence="1" id="KW-0472">Membrane</keyword>
<protein>
    <submittedName>
        <fullName evidence="2">Uncharacterized protein</fullName>
    </submittedName>
</protein>
<sequence length="182" mass="21896">MTKKLNILNYVGQIHLFGMIIENIYGFIIPKHELLDKLYIIIFITIPCSWILCKDECIISYFVKKYENPNYIMGNEPENSKDITDLFYNMELYHVFYNTNHVLRIGSLYIVNNRTTHIYNFIFIPTIVLYTYYIYDIMYKMNYRKSLYPYFQILFGVYLLSMVYFTIHNSQNSESGLTHQIV</sequence>
<proteinExistence type="predicted"/>
<dbReference type="EMBL" id="MN738924">
    <property type="protein sequence ID" value="QHT31549.1"/>
    <property type="molecule type" value="Genomic_DNA"/>
</dbReference>
<feature type="transmembrane region" description="Helical" evidence="1">
    <location>
        <begin position="7"/>
        <end position="28"/>
    </location>
</feature>
<organism evidence="2">
    <name type="scientific">viral metagenome</name>
    <dbReference type="NCBI Taxonomy" id="1070528"/>
    <lineage>
        <taxon>unclassified sequences</taxon>
        <taxon>metagenomes</taxon>
        <taxon>organismal metagenomes</taxon>
    </lineage>
</organism>
<accession>A0A6C0ET94</accession>
<keyword evidence="1" id="KW-0812">Transmembrane</keyword>
<name>A0A6C0ET94_9ZZZZ</name>
<evidence type="ECO:0000313" key="2">
    <source>
        <dbReference type="EMBL" id="QHT31549.1"/>
    </source>
</evidence>
<feature type="transmembrane region" description="Helical" evidence="1">
    <location>
        <begin position="118"/>
        <end position="135"/>
    </location>
</feature>
<evidence type="ECO:0000256" key="1">
    <source>
        <dbReference type="SAM" id="Phobius"/>
    </source>
</evidence>
<dbReference type="AlphaFoldDB" id="A0A6C0ET94"/>
<keyword evidence="1" id="KW-1133">Transmembrane helix</keyword>
<reference evidence="2" key="1">
    <citation type="journal article" date="2020" name="Nature">
        <title>Giant virus diversity and host interactions through global metagenomics.</title>
        <authorList>
            <person name="Schulz F."/>
            <person name="Roux S."/>
            <person name="Paez-Espino D."/>
            <person name="Jungbluth S."/>
            <person name="Walsh D.A."/>
            <person name="Denef V.J."/>
            <person name="McMahon K.D."/>
            <person name="Konstantinidis K.T."/>
            <person name="Eloe-Fadrosh E.A."/>
            <person name="Kyrpides N.C."/>
            <person name="Woyke T."/>
        </authorList>
    </citation>
    <scope>NUCLEOTIDE SEQUENCE</scope>
    <source>
        <strain evidence="2">GVMAG-M-3300009155-48</strain>
    </source>
</reference>
<feature type="transmembrane region" description="Helical" evidence="1">
    <location>
        <begin position="147"/>
        <end position="167"/>
    </location>
</feature>